<feature type="compositionally biased region" description="Low complexity" evidence="1">
    <location>
        <begin position="37"/>
        <end position="56"/>
    </location>
</feature>
<proteinExistence type="predicted"/>
<evidence type="ECO:0000313" key="2">
    <source>
        <dbReference type="EMBL" id="TVU12658.1"/>
    </source>
</evidence>
<dbReference type="EMBL" id="RWGY01000039">
    <property type="protein sequence ID" value="TVU12658.1"/>
    <property type="molecule type" value="Genomic_DNA"/>
</dbReference>
<dbReference type="Proteomes" id="UP000324897">
    <property type="component" value="Chromosome 3"/>
</dbReference>
<keyword evidence="3" id="KW-1185">Reference proteome</keyword>
<reference evidence="2 3" key="1">
    <citation type="journal article" date="2019" name="Sci. Rep.">
        <title>A high-quality genome of Eragrostis curvula grass provides insights into Poaceae evolution and supports new strategies to enhance forage quality.</title>
        <authorList>
            <person name="Carballo J."/>
            <person name="Santos B.A.C.M."/>
            <person name="Zappacosta D."/>
            <person name="Garbus I."/>
            <person name="Selva J.P."/>
            <person name="Gallo C.A."/>
            <person name="Diaz A."/>
            <person name="Albertini E."/>
            <person name="Caccamo M."/>
            <person name="Echenique V."/>
        </authorList>
    </citation>
    <scope>NUCLEOTIDE SEQUENCE [LARGE SCALE GENOMIC DNA]</scope>
    <source>
        <strain evidence="3">cv. Victoria</strain>
        <tissue evidence="2">Leaf</tissue>
    </source>
</reference>
<evidence type="ECO:0000313" key="3">
    <source>
        <dbReference type="Proteomes" id="UP000324897"/>
    </source>
</evidence>
<name>A0A5J9TP57_9POAL</name>
<feature type="non-terminal residue" evidence="2">
    <location>
        <position position="1"/>
    </location>
</feature>
<dbReference type="Gramene" id="TVU12658">
    <property type="protein sequence ID" value="TVU12658"/>
    <property type="gene ID" value="EJB05_46309"/>
</dbReference>
<feature type="non-terminal residue" evidence="2">
    <location>
        <position position="143"/>
    </location>
</feature>
<feature type="region of interest" description="Disordered" evidence="1">
    <location>
        <begin position="25"/>
        <end position="143"/>
    </location>
</feature>
<accession>A0A5J9TP57</accession>
<gene>
    <name evidence="2" type="ORF">EJB05_46309</name>
</gene>
<protein>
    <submittedName>
        <fullName evidence="2">Uncharacterized protein</fullName>
    </submittedName>
</protein>
<organism evidence="2 3">
    <name type="scientific">Eragrostis curvula</name>
    <name type="common">weeping love grass</name>
    <dbReference type="NCBI Taxonomy" id="38414"/>
    <lineage>
        <taxon>Eukaryota</taxon>
        <taxon>Viridiplantae</taxon>
        <taxon>Streptophyta</taxon>
        <taxon>Embryophyta</taxon>
        <taxon>Tracheophyta</taxon>
        <taxon>Spermatophyta</taxon>
        <taxon>Magnoliopsida</taxon>
        <taxon>Liliopsida</taxon>
        <taxon>Poales</taxon>
        <taxon>Poaceae</taxon>
        <taxon>PACMAD clade</taxon>
        <taxon>Chloridoideae</taxon>
        <taxon>Eragrostideae</taxon>
        <taxon>Eragrostidinae</taxon>
        <taxon>Eragrostis</taxon>
    </lineage>
</organism>
<feature type="compositionally biased region" description="Basic residues" evidence="1">
    <location>
        <begin position="133"/>
        <end position="143"/>
    </location>
</feature>
<evidence type="ECO:0000256" key="1">
    <source>
        <dbReference type="SAM" id="MobiDB-lite"/>
    </source>
</evidence>
<dbReference type="AlphaFoldDB" id="A0A5J9TP57"/>
<comment type="caution">
    <text evidence="2">The sequence shown here is derived from an EMBL/GenBank/DDBJ whole genome shotgun (WGS) entry which is preliminary data.</text>
</comment>
<sequence length="143" mass="15498">MQVIALPVTVNRGCCCTDIMSSHPDKSLPNRRRTRSHAVLGSSSSASTHSEGATSALLGGASMTCPDDFPTEFQAPSRRSVRRRLFSHPAEPPHLHSTCAAHPCQKRKASSEPGDSQKDIAPMQLNACVSQRPVRRRVIPSRS</sequence>